<name>A0ABV7H177_9BURK</name>
<comment type="caution">
    <text evidence="3">The sequence shown here is derived from an EMBL/GenBank/DDBJ whole genome shotgun (WGS) entry which is preliminary data.</text>
</comment>
<protein>
    <submittedName>
        <fullName evidence="3">Methylamine utilization protein</fullName>
    </submittedName>
</protein>
<evidence type="ECO:0000313" key="4">
    <source>
        <dbReference type="Proteomes" id="UP001595556"/>
    </source>
</evidence>
<evidence type="ECO:0000256" key="2">
    <source>
        <dbReference type="SAM" id="SignalP"/>
    </source>
</evidence>
<sequence length="200" mass="21589">MTRRLLCLLLLIGALLPHGPTQAAATVSVNVTDAKGRPVDDAVSALIPIRGPQRARPGASAQIEQKDKQFVPSVTVVQTGTAVQFPNRDTVRHHVYSFSPAKNFEIKLYVGTPAEPVIFDKPGVVVLGCNIHDHMVAWINVVDTPWFAKTAQGSAQIAAVPPGDYELQVWHPRAPTNRPPMRQRVTVAAGGPALSVQLPY</sequence>
<feature type="signal peptide" evidence="2">
    <location>
        <begin position="1"/>
        <end position="23"/>
    </location>
</feature>
<dbReference type="EMBL" id="JBHRTI010000004">
    <property type="protein sequence ID" value="MFC3147540.1"/>
    <property type="molecule type" value="Genomic_DNA"/>
</dbReference>
<dbReference type="InterPro" id="IPR034242">
    <property type="entry name" value="MauL"/>
</dbReference>
<proteinExistence type="predicted"/>
<organism evidence="3 4">
    <name type="scientific">Piscinibacterium candidicorallinum</name>
    <dbReference type="NCBI Taxonomy" id="1793872"/>
    <lineage>
        <taxon>Bacteria</taxon>
        <taxon>Pseudomonadati</taxon>
        <taxon>Pseudomonadota</taxon>
        <taxon>Betaproteobacteria</taxon>
        <taxon>Burkholderiales</taxon>
        <taxon>Piscinibacterium</taxon>
    </lineage>
</organism>
<keyword evidence="4" id="KW-1185">Reference proteome</keyword>
<gene>
    <name evidence="3" type="ORF">ACFOEN_07785</name>
</gene>
<dbReference type="SUPFAM" id="SSF49503">
    <property type="entry name" value="Cupredoxins"/>
    <property type="match status" value="1"/>
</dbReference>
<reference evidence="4" key="1">
    <citation type="journal article" date="2019" name="Int. J. Syst. Evol. Microbiol.">
        <title>The Global Catalogue of Microorganisms (GCM) 10K type strain sequencing project: providing services to taxonomists for standard genome sequencing and annotation.</title>
        <authorList>
            <consortium name="The Broad Institute Genomics Platform"/>
            <consortium name="The Broad Institute Genome Sequencing Center for Infectious Disease"/>
            <person name="Wu L."/>
            <person name="Ma J."/>
        </authorList>
    </citation>
    <scope>NUCLEOTIDE SEQUENCE [LARGE SCALE GENOMIC DNA]</scope>
    <source>
        <strain evidence="4">KCTC 52168</strain>
    </source>
</reference>
<dbReference type="RefSeq" id="WP_377302745.1">
    <property type="nucleotide sequence ID" value="NZ_CP180191.1"/>
</dbReference>
<evidence type="ECO:0000256" key="1">
    <source>
        <dbReference type="ARBA" id="ARBA00004418"/>
    </source>
</evidence>
<accession>A0ABV7H177</accession>
<comment type="subcellular location">
    <subcellularLocation>
        <location evidence="1">Periplasm</location>
    </subcellularLocation>
</comment>
<dbReference type="CDD" id="cd04221">
    <property type="entry name" value="MauL"/>
    <property type="match status" value="1"/>
</dbReference>
<evidence type="ECO:0000313" key="3">
    <source>
        <dbReference type="EMBL" id="MFC3147540.1"/>
    </source>
</evidence>
<dbReference type="InterPro" id="IPR008972">
    <property type="entry name" value="Cupredoxin"/>
</dbReference>
<dbReference type="Gene3D" id="2.60.40.420">
    <property type="entry name" value="Cupredoxins - blue copper proteins"/>
    <property type="match status" value="1"/>
</dbReference>
<dbReference type="Proteomes" id="UP001595556">
    <property type="component" value="Unassembled WGS sequence"/>
</dbReference>
<feature type="chain" id="PRO_5047459943" evidence="2">
    <location>
        <begin position="24"/>
        <end position="200"/>
    </location>
</feature>
<keyword evidence="2" id="KW-0732">Signal</keyword>